<dbReference type="RefSeq" id="WP_157422227.1">
    <property type="nucleotide sequence ID" value="NZ_BAAANI010000002.1"/>
</dbReference>
<protein>
    <submittedName>
        <fullName evidence="1">Uncharacterized protein</fullName>
    </submittedName>
</protein>
<evidence type="ECO:0000313" key="2">
    <source>
        <dbReference type="Proteomes" id="UP001589667"/>
    </source>
</evidence>
<comment type="caution">
    <text evidence="1">The sequence shown here is derived from an EMBL/GenBank/DDBJ whole genome shotgun (WGS) entry which is preliminary data.</text>
</comment>
<gene>
    <name evidence="1" type="ORF">ACFFQV_12520</name>
</gene>
<dbReference type="Proteomes" id="UP001589667">
    <property type="component" value="Unassembled WGS sequence"/>
</dbReference>
<name>A0ABV5SSE1_9MICO</name>
<dbReference type="EMBL" id="JBHMBL010000002">
    <property type="protein sequence ID" value="MFB9643112.1"/>
    <property type="molecule type" value="Genomic_DNA"/>
</dbReference>
<proteinExistence type="predicted"/>
<sequence length="175" mass="18770">MEAPASTTLVVVGDETTEAIHALEGFANVRAATLPDASDTDVARWSAAAGAPYLVHDHDPLAHVAAAWVEFFDDLSTYGVLELEIARALEAAGRHDLTVPDYYVVIHPETLPVTWKHWWLGVLASASPSRVIPWPAADASLAQLLRRLPAARAWPEVDAWLPSVAAAVPDRVGLG</sequence>
<accession>A0ABV5SSE1</accession>
<evidence type="ECO:0000313" key="1">
    <source>
        <dbReference type="EMBL" id="MFB9643112.1"/>
    </source>
</evidence>
<reference evidence="1 2" key="1">
    <citation type="submission" date="2024-09" db="EMBL/GenBank/DDBJ databases">
        <authorList>
            <person name="Sun Q."/>
            <person name="Mori K."/>
        </authorList>
    </citation>
    <scope>NUCLEOTIDE SEQUENCE [LARGE SCALE GENOMIC DNA]</scope>
    <source>
        <strain evidence="1 2">JCM 14321</strain>
    </source>
</reference>
<organism evidence="1 2">
    <name type="scientific">Agromyces lapidis</name>
    <dbReference type="NCBI Taxonomy" id="279574"/>
    <lineage>
        <taxon>Bacteria</taxon>
        <taxon>Bacillati</taxon>
        <taxon>Actinomycetota</taxon>
        <taxon>Actinomycetes</taxon>
        <taxon>Micrococcales</taxon>
        <taxon>Microbacteriaceae</taxon>
        <taxon>Agromyces</taxon>
    </lineage>
</organism>
<keyword evidence="2" id="KW-1185">Reference proteome</keyword>